<gene>
    <name evidence="2" type="ORF">EZS28_023605</name>
</gene>
<dbReference type="InterPro" id="IPR043502">
    <property type="entry name" value="DNA/RNA_pol_sf"/>
</dbReference>
<dbReference type="InterPro" id="IPR052055">
    <property type="entry name" value="Hepadnavirus_pol/RT"/>
</dbReference>
<proteinExistence type="predicted"/>
<dbReference type="AlphaFoldDB" id="A0A5J4VEK5"/>
<dbReference type="EMBL" id="SNRW01007673">
    <property type="protein sequence ID" value="KAA6380866.1"/>
    <property type="molecule type" value="Genomic_DNA"/>
</dbReference>
<sequence length="667" mass="76072">MVKIDLESAFHHIQVDQDFRPFLGFTFNHKYYQYKAMCFGVKHAPIIFLKTLRPVIKFIREVLHVRITAYCDDIIILHQNQEELIYKIQLIINILTNFGFKISMNKSTKEDKPNVEQMEKDCSVSSNGKSEILGQLYRVSEFPATTIQERQNPSEEVKQDQIMGGPVKRLECIDNSEHVGIQGDILVEVDGNKKQTDLSYNSPSSGNISNRCESYILGSDAENARTGSGTAAILCALRRSVSYLKERQIKSLKIETDNSSAAYNINRGSAAVALAKLVDRTLETAEVLNLQLHAFHIPGVTNRISDSFTRLATSGNYSLHQEVFEEALRSLRTRPSIDMFANRKNRKLKRFVSLTLDSWAVGIDCMSLPWKGELPYLQPPLPMIQANAQQSQGGECCSIDRSAKLAIPIMMAKSDGAINQLCQPGKKHRRFETRGQDEESYKASSTRRVTRSSVRCDRGEELFKWILSKRQFPDDAIQQVIDGWHSIWSIHRQRIGEFEEFWTKSGKLQEDLTTVKDPETVISNLIAQQISVHATNANSNACRTAVGMLFRIQGFQEERMNGFALKQNMKKTLAATRKKRKEEPIYKLDILLKHIQERAVIKQKLNEQEHLGCTISSIMAFITLRLAEIYRDSVVEMEDNVWQLNTSIWKGDNYYLTVTFRLPSNSK</sequence>
<dbReference type="SUPFAM" id="SSF56672">
    <property type="entry name" value="DNA/RNA polymerases"/>
    <property type="match status" value="1"/>
</dbReference>
<dbReference type="PANTHER" id="PTHR33050:SF7">
    <property type="entry name" value="RIBONUCLEASE H"/>
    <property type="match status" value="1"/>
</dbReference>
<dbReference type="PROSITE" id="PS50878">
    <property type="entry name" value="RT_POL"/>
    <property type="match status" value="1"/>
</dbReference>
<dbReference type="Proteomes" id="UP000324800">
    <property type="component" value="Unassembled WGS sequence"/>
</dbReference>
<name>A0A5J4VEK5_9EUKA</name>
<feature type="non-terminal residue" evidence="2">
    <location>
        <position position="667"/>
    </location>
</feature>
<organism evidence="2 3">
    <name type="scientific">Streblomastix strix</name>
    <dbReference type="NCBI Taxonomy" id="222440"/>
    <lineage>
        <taxon>Eukaryota</taxon>
        <taxon>Metamonada</taxon>
        <taxon>Preaxostyla</taxon>
        <taxon>Oxymonadida</taxon>
        <taxon>Streblomastigidae</taxon>
        <taxon>Streblomastix</taxon>
    </lineage>
</organism>
<feature type="domain" description="Reverse transcriptase" evidence="1">
    <location>
        <begin position="1"/>
        <end position="137"/>
    </location>
</feature>
<dbReference type="OrthoDB" id="115435at2759"/>
<comment type="caution">
    <text evidence="2">The sequence shown here is derived from an EMBL/GenBank/DDBJ whole genome shotgun (WGS) entry which is preliminary data.</text>
</comment>
<accession>A0A5J4VEK5</accession>
<evidence type="ECO:0000313" key="2">
    <source>
        <dbReference type="EMBL" id="KAA6380866.1"/>
    </source>
</evidence>
<dbReference type="InterPro" id="IPR000477">
    <property type="entry name" value="RT_dom"/>
</dbReference>
<dbReference type="PANTHER" id="PTHR33050">
    <property type="entry name" value="REVERSE TRANSCRIPTASE DOMAIN-CONTAINING PROTEIN"/>
    <property type="match status" value="1"/>
</dbReference>
<dbReference type="Gene3D" id="3.30.70.270">
    <property type="match status" value="1"/>
</dbReference>
<dbReference type="Pfam" id="PF00078">
    <property type="entry name" value="RVT_1"/>
    <property type="match status" value="1"/>
</dbReference>
<dbReference type="InterPro" id="IPR043128">
    <property type="entry name" value="Rev_trsase/Diguanyl_cyclase"/>
</dbReference>
<reference evidence="2 3" key="1">
    <citation type="submission" date="2019-03" db="EMBL/GenBank/DDBJ databases">
        <title>Single cell metagenomics reveals metabolic interactions within the superorganism composed of flagellate Streblomastix strix and complex community of Bacteroidetes bacteria on its surface.</title>
        <authorList>
            <person name="Treitli S.C."/>
            <person name="Kolisko M."/>
            <person name="Husnik F."/>
            <person name="Keeling P."/>
            <person name="Hampl V."/>
        </authorList>
    </citation>
    <scope>NUCLEOTIDE SEQUENCE [LARGE SCALE GENOMIC DNA]</scope>
    <source>
        <strain evidence="2">ST1C</strain>
    </source>
</reference>
<protein>
    <recommendedName>
        <fullName evidence="1">Reverse transcriptase domain-containing protein</fullName>
    </recommendedName>
</protein>
<evidence type="ECO:0000259" key="1">
    <source>
        <dbReference type="PROSITE" id="PS50878"/>
    </source>
</evidence>
<evidence type="ECO:0000313" key="3">
    <source>
        <dbReference type="Proteomes" id="UP000324800"/>
    </source>
</evidence>